<dbReference type="GeneID" id="82525333"/>
<keyword evidence="3" id="KW-0812">Transmembrane</keyword>
<sequence>MKFSISLMALALSVCSASASDFDKVLNTVVSNNMALKYADAENQAAIASLKSENTLDAPEIGFESLWGAKGIGDKRNFSISQGFDWPGVYAARREAIRKSQTAMQYLQESAMIEARQEVRLLLIDIIYTKQRIAATEKICDGLASLQKTFKKAVDEGNETKLDYNKSVIGKIAAERELKTLRGEYAAMLASLRALNGGKEVEDLVASVGDAYPEVNLASLRPDVENLRAKDPAIAAMKADAEVQKSLLKVEKRSLLPGFTLGYSHEWEMGDRFNGFSVAVSLPFITGNKKVKAARLQAGAAEMQQEMELIRLSAAMSGDYEKALQYRELLDQYEDVMNDNSDFELLKKAFDGGQINFLTYMQELNYFLAARRDFLETLYNYNCAVARLQRYN</sequence>
<dbReference type="GO" id="GO:0015562">
    <property type="term" value="F:efflux transmembrane transporter activity"/>
    <property type="evidence" value="ECO:0007669"/>
    <property type="project" value="InterPro"/>
</dbReference>
<evidence type="ECO:0000256" key="5">
    <source>
        <dbReference type="ARBA" id="ARBA00023237"/>
    </source>
</evidence>
<reference evidence="8" key="1">
    <citation type="submission" date="2018-02" db="EMBL/GenBank/DDBJ databases">
        <authorList>
            <person name="Clavel T."/>
            <person name="Strowig T."/>
        </authorList>
    </citation>
    <scope>NUCLEOTIDE SEQUENCE [LARGE SCALE GENOMIC DNA]</scope>
    <source>
        <strain evidence="8">DSM 103720</strain>
    </source>
</reference>
<organism evidence="7 8">
    <name type="scientific">Duncaniella muris</name>
    <dbReference type="NCBI Taxonomy" id="2094150"/>
    <lineage>
        <taxon>Bacteria</taxon>
        <taxon>Pseudomonadati</taxon>
        <taxon>Bacteroidota</taxon>
        <taxon>Bacteroidia</taxon>
        <taxon>Bacteroidales</taxon>
        <taxon>Muribaculaceae</taxon>
        <taxon>Duncaniella</taxon>
    </lineage>
</organism>
<evidence type="ECO:0000256" key="1">
    <source>
        <dbReference type="ARBA" id="ARBA00004442"/>
    </source>
</evidence>
<dbReference type="GO" id="GO:1990281">
    <property type="term" value="C:efflux pump complex"/>
    <property type="evidence" value="ECO:0007669"/>
    <property type="project" value="TreeGrafter"/>
</dbReference>
<dbReference type="Gene3D" id="1.20.1600.10">
    <property type="entry name" value="Outer membrane efflux proteins (OEP)"/>
    <property type="match status" value="1"/>
</dbReference>
<evidence type="ECO:0000256" key="2">
    <source>
        <dbReference type="ARBA" id="ARBA00022452"/>
    </source>
</evidence>
<keyword evidence="6" id="KW-0732">Signal</keyword>
<dbReference type="Proteomes" id="UP000244905">
    <property type="component" value="Unassembled WGS sequence"/>
</dbReference>
<evidence type="ECO:0000313" key="7">
    <source>
        <dbReference type="EMBL" id="PWB03710.1"/>
    </source>
</evidence>
<dbReference type="SUPFAM" id="SSF56954">
    <property type="entry name" value="Outer membrane efflux proteins (OEP)"/>
    <property type="match status" value="1"/>
</dbReference>
<evidence type="ECO:0000256" key="6">
    <source>
        <dbReference type="SAM" id="SignalP"/>
    </source>
</evidence>
<dbReference type="AlphaFoldDB" id="A0A2V1ISN1"/>
<dbReference type="RefSeq" id="WP_107031492.1">
    <property type="nucleotide sequence ID" value="NZ_CAOLYA010000048.1"/>
</dbReference>
<keyword evidence="8" id="KW-1185">Reference proteome</keyword>
<comment type="subcellular location">
    <subcellularLocation>
        <location evidence="1">Cell outer membrane</location>
    </subcellularLocation>
</comment>
<keyword evidence="5" id="KW-0998">Cell outer membrane</keyword>
<keyword evidence="4" id="KW-0472">Membrane</keyword>
<dbReference type="InterPro" id="IPR051906">
    <property type="entry name" value="TolC-like"/>
</dbReference>
<evidence type="ECO:0000256" key="3">
    <source>
        <dbReference type="ARBA" id="ARBA00022692"/>
    </source>
</evidence>
<evidence type="ECO:0000313" key="8">
    <source>
        <dbReference type="Proteomes" id="UP000244905"/>
    </source>
</evidence>
<dbReference type="PANTHER" id="PTHR30026:SF20">
    <property type="entry name" value="OUTER MEMBRANE PROTEIN TOLC"/>
    <property type="match status" value="1"/>
</dbReference>
<protein>
    <submittedName>
        <fullName evidence="7">TolC family protein</fullName>
    </submittedName>
</protein>
<comment type="caution">
    <text evidence="7">The sequence shown here is derived from an EMBL/GenBank/DDBJ whole genome shotgun (WGS) entry which is preliminary data.</text>
</comment>
<name>A0A2V1ISN1_9BACT</name>
<dbReference type="PANTHER" id="PTHR30026">
    <property type="entry name" value="OUTER MEMBRANE PROTEIN TOLC"/>
    <property type="match status" value="1"/>
</dbReference>
<feature type="signal peptide" evidence="6">
    <location>
        <begin position="1"/>
        <end position="19"/>
    </location>
</feature>
<gene>
    <name evidence="7" type="ORF">C5O23_03080</name>
</gene>
<dbReference type="GO" id="GO:0009279">
    <property type="term" value="C:cell outer membrane"/>
    <property type="evidence" value="ECO:0007669"/>
    <property type="project" value="UniProtKB-SubCell"/>
</dbReference>
<proteinExistence type="predicted"/>
<dbReference type="GO" id="GO:0015288">
    <property type="term" value="F:porin activity"/>
    <property type="evidence" value="ECO:0007669"/>
    <property type="project" value="TreeGrafter"/>
</dbReference>
<evidence type="ECO:0000256" key="4">
    <source>
        <dbReference type="ARBA" id="ARBA00023136"/>
    </source>
</evidence>
<dbReference type="EMBL" id="PUEC01000004">
    <property type="protein sequence ID" value="PWB03710.1"/>
    <property type="molecule type" value="Genomic_DNA"/>
</dbReference>
<keyword evidence="2" id="KW-1134">Transmembrane beta strand</keyword>
<feature type="chain" id="PRO_5015981990" evidence="6">
    <location>
        <begin position="20"/>
        <end position="392"/>
    </location>
</feature>
<accession>A0A2V1ISN1</accession>